<protein>
    <submittedName>
        <fullName evidence="1">Uncharacterized protein</fullName>
    </submittedName>
</protein>
<evidence type="ECO:0000313" key="2">
    <source>
        <dbReference type="Proteomes" id="UP000501690"/>
    </source>
</evidence>
<dbReference type="AlphaFoldDB" id="A0A4D6LGQ0"/>
<name>A0A4D6LGQ0_VIGUN</name>
<sequence>MEVRRLKIGVRGGETFSLCVDLLHVQRTQHAWAFTFFTKGFLLHMLGPTTPPSIHDHTFLSQPRTLSPVTVHPNTISTALIQPAASGSLSVLPSPSRESPTPLVRTGVRDFTSSPTRETMRVVATTDNVGQPRAAAQITAIKTITAASLA</sequence>
<accession>A0A4D6LGQ0</accession>
<dbReference type="EMBL" id="CP039347">
    <property type="protein sequence ID" value="QCD87690.1"/>
    <property type="molecule type" value="Genomic_DNA"/>
</dbReference>
<keyword evidence="2" id="KW-1185">Reference proteome</keyword>
<evidence type="ECO:0000313" key="1">
    <source>
        <dbReference type="EMBL" id="QCD87690.1"/>
    </source>
</evidence>
<reference evidence="1 2" key="1">
    <citation type="submission" date="2019-04" db="EMBL/GenBank/DDBJ databases">
        <title>An improved genome assembly and genetic linkage map for asparagus bean, Vigna unguiculata ssp. sesquipedialis.</title>
        <authorList>
            <person name="Xia Q."/>
            <person name="Zhang R."/>
            <person name="Dong Y."/>
        </authorList>
    </citation>
    <scope>NUCLEOTIDE SEQUENCE [LARGE SCALE GENOMIC DNA]</scope>
    <source>
        <tissue evidence="1">Leaf</tissue>
    </source>
</reference>
<dbReference type="Proteomes" id="UP000501690">
    <property type="component" value="Linkage Group LG3"/>
</dbReference>
<proteinExistence type="predicted"/>
<organism evidence="1 2">
    <name type="scientific">Vigna unguiculata</name>
    <name type="common">Cowpea</name>
    <dbReference type="NCBI Taxonomy" id="3917"/>
    <lineage>
        <taxon>Eukaryota</taxon>
        <taxon>Viridiplantae</taxon>
        <taxon>Streptophyta</taxon>
        <taxon>Embryophyta</taxon>
        <taxon>Tracheophyta</taxon>
        <taxon>Spermatophyta</taxon>
        <taxon>Magnoliopsida</taxon>
        <taxon>eudicotyledons</taxon>
        <taxon>Gunneridae</taxon>
        <taxon>Pentapetalae</taxon>
        <taxon>rosids</taxon>
        <taxon>fabids</taxon>
        <taxon>Fabales</taxon>
        <taxon>Fabaceae</taxon>
        <taxon>Papilionoideae</taxon>
        <taxon>50 kb inversion clade</taxon>
        <taxon>NPAAA clade</taxon>
        <taxon>indigoferoid/millettioid clade</taxon>
        <taxon>Phaseoleae</taxon>
        <taxon>Vigna</taxon>
    </lineage>
</organism>
<gene>
    <name evidence="1" type="ORF">DEO72_LG3g2230</name>
</gene>